<evidence type="ECO:0000259" key="2">
    <source>
        <dbReference type="PROSITE" id="PS50137"/>
    </source>
</evidence>
<proteinExistence type="predicted"/>
<reference evidence="3" key="1">
    <citation type="submission" date="2022-07" db="EMBL/GenBank/DDBJ databases">
        <title>Genome Sequence of Agrocybe chaxingu.</title>
        <authorList>
            <person name="Buettner E."/>
        </authorList>
    </citation>
    <scope>NUCLEOTIDE SEQUENCE</scope>
    <source>
        <strain evidence="3">MP-N11</strain>
    </source>
</reference>
<dbReference type="PROSITE" id="PS50137">
    <property type="entry name" value="DS_RBD"/>
    <property type="match status" value="1"/>
</dbReference>
<dbReference type="GO" id="GO:0003723">
    <property type="term" value="F:RNA binding"/>
    <property type="evidence" value="ECO:0007669"/>
    <property type="project" value="UniProtKB-UniRule"/>
</dbReference>
<dbReference type="Pfam" id="PF00035">
    <property type="entry name" value="dsrm"/>
    <property type="match status" value="1"/>
</dbReference>
<comment type="caution">
    <text evidence="3">The sequence shown here is derived from an EMBL/GenBank/DDBJ whole genome shotgun (WGS) entry which is preliminary data.</text>
</comment>
<dbReference type="Proteomes" id="UP001148786">
    <property type="component" value="Unassembled WGS sequence"/>
</dbReference>
<dbReference type="EMBL" id="JANKHO010000024">
    <property type="protein sequence ID" value="KAJ3517293.1"/>
    <property type="molecule type" value="Genomic_DNA"/>
</dbReference>
<dbReference type="Gene3D" id="3.30.160.20">
    <property type="match status" value="1"/>
</dbReference>
<evidence type="ECO:0000256" key="1">
    <source>
        <dbReference type="PROSITE-ProRule" id="PRU00266"/>
    </source>
</evidence>
<feature type="domain" description="DRBM" evidence="2">
    <location>
        <begin position="9"/>
        <end position="76"/>
    </location>
</feature>
<accession>A0A9W8TEU0</accession>
<evidence type="ECO:0000313" key="3">
    <source>
        <dbReference type="EMBL" id="KAJ3517293.1"/>
    </source>
</evidence>
<gene>
    <name evidence="3" type="ORF">NLJ89_g603</name>
</gene>
<organism evidence="3 4">
    <name type="scientific">Agrocybe chaxingu</name>
    <dbReference type="NCBI Taxonomy" id="84603"/>
    <lineage>
        <taxon>Eukaryota</taxon>
        <taxon>Fungi</taxon>
        <taxon>Dikarya</taxon>
        <taxon>Basidiomycota</taxon>
        <taxon>Agaricomycotina</taxon>
        <taxon>Agaricomycetes</taxon>
        <taxon>Agaricomycetidae</taxon>
        <taxon>Agaricales</taxon>
        <taxon>Agaricineae</taxon>
        <taxon>Strophariaceae</taxon>
        <taxon>Agrocybe</taxon>
    </lineage>
</organism>
<dbReference type="AlphaFoldDB" id="A0A9W8TEU0"/>
<sequence length="84" mass="9023">MSSTQSSANGQKRLNTACQYLGKRVQYMTSSRGGGNERSFNTIVYINATFYGSGSGTSEHASREVAANVAHGALKREHPNDPNV</sequence>
<protein>
    <recommendedName>
        <fullName evidence="2">DRBM domain-containing protein</fullName>
    </recommendedName>
</protein>
<dbReference type="InterPro" id="IPR014720">
    <property type="entry name" value="dsRBD_dom"/>
</dbReference>
<keyword evidence="1" id="KW-0694">RNA-binding</keyword>
<name>A0A9W8TEU0_9AGAR</name>
<dbReference type="SUPFAM" id="SSF54768">
    <property type="entry name" value="dsRNA-binding domain-like"/>
    <property type="match status" value="1"/>
</dbReference>
<evidence type="ECO:0000313" key="4">
    <source>
        <dbReference type="Proteomes" id="UP001148786"/>
    </source>
</evidence>
<keyword evidence="4" id="KW-1185">Reference proteome</keyword>